<comment type="caution">
    <text evidence="2">The sequence shown here is derived from an EMBL/GenBank/DDBJ whole genome shotgun (WGS) entry which is preliminary data.</text>
</comment>
<evidence type="ECO:0000256" key="1">
    <source>
        <dbReference type="SAM" id="Coils"/>
    </source>
</evidence>
<reference evidence="2" key="1">
    <citation type="submission" date="2021-02" db="EMBL/GenBank/DDBJ databases">
        <authorList>
            <person name="Nowell W R."/>
        </authorList>
    </citation>
    <scope>NUCLEOTIDE SEQUENCE</scope>
    <source>
        <strain evidence="2">Ploen Becks lab</strain>
    </source>
</reference>
<dbReference type="AlphaFoldDB" id="A0A814KAN8"/>
<sequence length="241" mass="28392">MFFPPMNDCLKCKIHCENDHIKLIQEKLELEQVNLDLKRQLATLQVEKMAFAQPNNRIMITNSDINSIEKCELLFQREALKEININLQMVINDLKGDNENLKKRISNNENTIRDLNSRLSQNDKLLSFVAQRVFEMAPVGFRIVIEELLSINYNSQNLSKDYLQSLKQYFSSFVHHKASNIISPNTDEMNNWLEATLKDHETLVRNYTFNNSRKNLEIVLKKEALVEIINFWKNKNQENFE</sequence>
<name>A0A814KAN8_9BILA</name>
<gene>
    <name evidence="2" type="ORF">OXX778_LOCUS18773</name>
</gene>
<feature type="coiled-coil region" evidence="1">
    <location>
        <begin position="84"/>
        <end position="118"/>
    </location>
</feature>
<keyword evidence="1" id="KW-0175">Coiled coil</keyword>
<evidence type="ECO:0000313" key="3">
    <source>
        <dbReference type="Proteomes" id="UP000663879"/>
    </source>
</evidence>
<dbReference type="Proteomes" id="UP000663879">
    <property type="component" value="Unassembled WGS sequence"/>
</dbReference>
<evidence type="ECO:0000313" key="2">
    <source>
        <dbReference type="EMBL" id="CAF1049885.1"/>
    </source>
</evidence>
<keyword evidence="3" id="KW-1185">Reference proteome</keyword>
<dbReference type="EMBL" id="CAJNOC010005346">
    <property type="protein sequence ID" value="CAF1049885.1"/>
    <property type="molecule type" value="Genomic_DNA"/>
</dbReference>
<protein>
    <submittedName>
        <fullName evidence="2">Uncharacterized protein</fullName>
    </submittedName>
</protein>
<proteinExistence type="predicted"/>
<accession>A0A814KAN8</accession>
<organism evidence="2 3">
    <name type="scientific">Brachionus calyciflorus</name>
    <dbReference type="NCBI Taxonomy" id="104777"/>
    <lineage>
        <taxon>Eukaryota</taxon>
        <taxon>Metazoa</taxon>
        <taxon>Spiralia</taxon>
        <taxon>Gnathifera</taxon>
        <taxon>Rotifera</taxon>
        <taxon>Eurotatoria</taxon>
        <taxon>Monogononta</taxon>
        <taxon>Pseudotrocha</taxon>
        <taxon>Ploima</taxon>
        <taxon>Brachionidae</taxon>
        <taxon>Brachionus</taxon>
    </lineage>
</organism>